<proteinExistence type="predicted"/>
<dbReference type="Proteomes" id="UP000435649">
    <property type="component" value="Unassembled WGS sequence"/>
</dbReference>
<organism evidence="1 2">
    <name type="scientific">Victivallis lenta</name>
    <dbReference type="NCBI Taxonomy" id="2606640"/>
    <lineage>
        <taxon>Bacteria</taxon>
        <taxon>Pseudomonadati</taxon>
        <taxon>Lentisphaerota</taxon>
        <taxon>Lentisphaeria</taxon>
        <taxon>Victivallales</taxon>
        <taxon>Victivallaceae</taxon>
        <taxon>Victivallis</taxon>
    </lineage>
</organism>
<gene>
    <name evidence="1" type="ORF">FYJ85_18505</name>
</gene>
<reference evidence="1 2" key="1">
    <citation type="submission" date="2019-08" db="EMBL/GenBank/DDBJ databases">
        <title>In-depth cultivation of the pig gut microbiome towards novel bacterial diversity and tailored functional studies.</title>
        <authorList>
            <person name="Wylensek D."/>
            <person name="Hitch T.C.A."/>
            <person name="Clavel T."/>
        </authorList>
    </citation>
    <scope>NUCLEOTIDE SEQUENCE [LARGE SCALE GENOMIC DNA]</scope>
    <source>
        <strain evidence="1 2">BBE-744-WT-12</strain>
    </source>
</reference>
<dbReference type="SUPFAM" id="SSF46689">
    <property type="entry name" value="Homeodomain-like"/>
    <property type="match status" value="1"/>
</dbReference>
<evidence type="ECO:0000313" key="1">
    <source>
        <dbReference type="EMBL" id="MST99030.1"/>
    </source>
</evidence>
<keyword evidence="2" id="KW-1185">Reference proteome</keyword>
<comment type="caution">
    <text evidence="1">The sequence shown here is derived from an EMBL/GenBank/DDBJ whole genome shotgun (WGS) entry which is preliminary data.</text>
</comment>
<name>A0A844G5A5_9BACT</name>
<dbReference type="EMBL" id="VUNS01000027">
    <property type="protein sequence ID" value="MST99030.1"/>
    <property type="molecule type" value="Genomic_DNA"/>
</dbReference>
<sequence length="76" mass="8559">MSVYANAADVLPSELLKAVQKHWRGLLYIPPVNYKSKADKNFVQNMVASGTPIGEVADMVGLTPRRIYQIQKKNRE</sequence>
<dbReference type="RefSeq" id="WP_154420134.1">
    <property type="nucleotide sequence ID" value="NZ_VUNS01000027.1"/>
</dbReference>
<protein>
    <recommendedName>
        <fullName evidence="3">Mor transcription activator family protein</fullName>
    </recommendedName>
</protein>
<evidence type="ECO:0008006" key="3">
    <source>
        <dbReference type="Google" id="ProtNLM"/>
    </source>
</evidence>
<dbReference type="AlphaFoldDB" id="A0A844G5A5"/>
<evidence type="ECO:0000313" key="2">
    <source>
        <dbReference type="Proteomes" id="UP000435649"/>
    </source>
</evidence>
<dbReference type="InterPro" id="IPR009057">
    <property type="entry name" value="Homeodomain-like_sf"/>
</dbReference>
<accession>A0A844G5A5</accession>